<dbReference type="RefSeq" id="WP_014811786.1">
    <property type="nucleotide sequence ID" value="NC_018025.1"/>
</dbReference>
<evidence type="ECO:0000256" key="4">
    <source>
        <dbReference type="ARBA" id="ARBA00012681"/>
    </source>
</evidence>
<dbReference type="GO" id="GO:0005737">
    <property type="term" value="C:cytoplasm"/>
    <property type="evidence" value="ECO:0007669"/>
    <property type="project" value="UniProtKB-ARBA"/>
</dbReference>
<dbReference type="OrthoDB" id="9815130at2"/>
<proteinExistence type="inferred from homology"/>
<dbReference type="InterPro" id="IPR050214">
    <property type="entry name" value="Cys_Synth/Cystath_Beta-Synth"/>
</dbReference>
<dbReference type="CDD" id="cd01561">
    <property type="entry name" value="CBS_like"/>
    <property type="match status" value="1"/>
</dbReference>
<dbReference type="NCBIfam" id="TIGR01139">
    <property type="entry name" value="cysK"/>
    <property type="match status" value="1"/>
</dbReference>
<dbReference type="GO" id="GO:0004124">
    <property type="term" value="F:cysteine synthase activity"/>
    <property type="evidence" value="ECO:0007669"/>
    <property type="project" value="UniProtKB-EC"/>
</dbReference>
<keyword evidence="5" id="KW-0028">Amino-acid biosynthesis</keyword>
<dbReference type="AlphaFoldDB" id="I4CAR9"/>
<dbReference type="GO" id="GO:0006535">
    <property type="term" value="P:cysteine biosynthetic process from serine"/>
    <property type="evidence" value="ECO:0007669"/>
    <property type="project" value="InterPro"/>
</dbReference>
<dbReference type="Proteomes" id="UP000006055">
    <property type="component" value="Chromosome"/>
</dbReference>
<evidence type="ECO:0000256" key="9">
    <source>
        <dbReference type="ARBA" id="ARBA00047931"/>
    </source>
</evidence>
<dbReference type="SUPFAM" id="SSF53686">
    <property type="entry name" value="Tryptophan synthase beta subunit-like PLP-dependent enzymes"/>
    <property type="match status" value="1"/>
</dbReference>
<evidence type="ECO:0000256" key="2">
    <source>
        <dbReference type="ARBA" id="ARBA00004962"/>
    </source>
</evidence>
<dbReference type="FunFam" id="3.40.50.1100:FF:000067">
    <property type="entry name" value="Cysteine synthase"/>
    <property type="match status" value="1"/>
</dbReference>
<evidence type="ECO:0000256" key="5">
    <source>
        <dbReference type="ARBA" id="ARBA00022605"/>
    </source>
</evidence>
<dbReference type="EC" id="2.5.1.47" evidence="4"/>
<feature type="binding site" evidence="10">
    <location>
        <begin position="178"/>
        <end position="182"/>
    </location>
    <ligand>
        <name>pyridoxal 5'-phosphate</name>
        <dbReference type="ChEBI" id="CHEBI:597326"/>
    </ligand>
</feature>
<feature type="binding site" evidence="10">
    <location>
        <position position="266"/>
    </location>
    <ligand>
        <name>pyridoxal 5'-phosphate</name>
        <dbReference type="ChEBI" id="CHEBI:597326"/>
    </ligand>
</feature>
<evidence type="ECO:0000313" key="13">
    <source>
        <dbReference type="EMBL" id="AFM26660.1"/>
    </source>
</evidence>
<evidence type="ECO:0000256" key="7">
    <source>
        <dbReference type="ARBA" id="ARBA00022898"/>
    </source>
</evidence>
<comment type="pathway">
    <text evidence="2">Amino-acid biosynthesis; L-cysteine biosynthesis; L-cysteine from L-serine: step 2/2.</text>
</comment>
<comment type="similarity">
    <text evidence="3">Belongs to the cysteine synthase/cystathionine beta-synthase family.</text>
</comment>
<feature type="binding site" evidence="10">
    <location>
        <position position="74"/>
    </location>
    <ligand>
        <name>pyridoxal 5'-phosphate</name>
        <dbReference type="ChEBI" id="CHEBI:597326"/>
    </ligand>
</feature>
<dbReference type="STRING" id="706587.Desti_4020"/>
<comment type="catalytic activity">
    <reaction evidence="9">
        <text>O-acetyl-L-serine + hydrogen sulfide = L-cysteine + acetate</text>
        <dbReference type="Rhea" id="RHEA:14829"/>
        <dbReference type="ChEBI" id="CHEBI:29919"/>
        <dbReference type="ChEBI" id="CHEBI:30089"/>
        <dbReference type="ChEBI" id="CHEBI:35235"/>
        <dbReference type="ChEBI" id="CHEBI:58340"/>
        <dbReference type="EC" id="2.5.1.47"/>
    </reaction>
</comment>
<evidence type="ECO:0000256" key="8">
    <source>
        <dbReference type="ARBA" id="ARBA00023192"/>
    </source>
</evidence>
<dbReference type="Gene3D" id="3.40.50.1100">
    <property type="match status" value="2"/>
</dbReference>
<comment type="cofactor">
    <cofactor evidence="1 10">
        <name>pyridoxal 5'-phosphate</name>
        <dbReference type="ChEBI" id="CHEBI:597326"/>
    </cofactor>
</comment>
<dbReference type="KEGG" id="dti:Desti_4020"/>
<evidence type="ECO:0000256" key="11">
    <source>
        <dbReference type="PIRSR" id="PIRSR605856-51"/>
    </source>
</evidence>
<keyword evidence="6 13" id="KW-0808">Transferase</keyword>
<protein>
    <recommendedName>
        <fullName evidence="4">cysteine synthase</fullName>
        <ecNumber evidence="4">2.5.1.47</ecNumber>
    </recommendedName>
</protein>
<evidence type="ECO:0000259" key="12">
    <source>
        <dbReference type="Pfam" id="PF00291"/>
    </source>
</evidence>
<dbReference type="NCBIfam" id="TIGR01136">
    <property type="entry name" value="cysKM"/>
    <property type="match status" value="1"/>
</dbReference>
<dbReference type="EMBL" id="CP003360">
    <property type="protein sequence ID" value="AFM26660.1"/>
    <property type="molecule type" value="Genomic_DNA"/>
</dbReference>
<evidence type="ECO:0000256" key="1">
    <source>
        <dbReference type="ARBA" id="ARBA00001933"/>
    </source>
</evidence>
<evidence type="ECO:0000256" key="10">
    <source>
        <dbReference type="PIRSR" id="PIRSR605856-50"/>
    </source>
</evidence>
<accession>I4CAR9</accession>
<keyword evidence="7 10" id="KW-0663">Pyridoxal phosphate</keyword>
<keyword evidence="14" id="KW-1185">Reference proteome</keyword>
<sequence length="303" mass="31864">MLTQNGLSSFVGSTPLLRLKSMESPGSAQIWAKLEFMNPGGSCKDRLCLGILESMEATEGLTAGDSLVEASGGNTAVSLAMMCAARKYSLTLVMPDTVPNERKRFLAAYGATVIVTPPANGMRGAISKALEIAGSRKRTFMINQFENPANPEVHRRTTAPEILRAIGRAPDVFVSGVGTGGTITGVGEVFKKEDQRARVVAVEPAESAILSGGNPGPHRIPGIGAGFIPRVLNTDIIDDVIVVTYPDAMKIVKHLAEKEGIFAGLSSGAALFGAVRNAERLDPTKIVVTVLCDSGERYLAAAP</sequence>
<dbReference type="InterPro" id="IPR036052">
    <property type="entry name" value="TrpB-like_PALP_sf"/>
</dbReference>
<dbReference type="Pfam" id="PF00291">
    <property type="entry name" value="PALP"/>
    <property type="match status" value="1"/>
</dbReference>
<gene>
    <name evidence="13" type="ordered locus">Desti_4020</name>
</gene>
<dbReference type="InterPro" id="IPR001926">
    <property type="entry name" value="TrpB-like_PALP"/>
</dbReference>
<reference evidence="14" key="1">
    <citation type="submission" date="2012-06" db="EMBL/GenBank/DDBJ databases">
        <title>Complete sequence of chromosome of Desulfomonile tiedjei DSM 6799.</title>
        <authorList>
            <person name="Lucas S."/>
            <person name="Copeland A."/>
            <person name="Lapidus A."/>
            <person name="Glavina del Rio T."/>
            <person name="Dalin E."/>
            <person name="Tice H."/>
            <person name="Bruce D."/>
            <person name="Goodwin L."/>
            <person name="Pitluck S."/>
            <person name="Peters L."/>
            <person name="Ovchinnikova G."/>
            <person name="Zeytun A."/>
            <person name="Lu M."/>
            <person name="Kyrpides N."/>
            <person name="Mavromatis K."/>
            <person name="Ivanova N."/>
            <person name="Brettin T."/>
            <person name="Detter J.C."/>
            <person name="Han C."/>
            <person name="Larimer F."/>
            <person name="Land M."/>
            <person name="Hauser L."/>
            <person name="Markowitz V."/>
            <person name="Cheng J.-F."/>
            <person name="Hugenholtz P."/>
            <person name="Woyke T."/>
            <person name="Wu D."/>
            <person name="Spring S."/>
            <person name="Schroeder M."/>
            <person name="Brambilla E."/>
            <person name="Klenk H.-P."/>
            <person name="Eisen J.A."/>
        </authorList>
    </citation>
    <scope>NUCLEOTIDE SEQUENCE [LARGE SCALE GENOMIC DNA]</scope>
    <source>
        <strain evidence="14">ATCC 49306 / DSM 6799 / DCB-1</strain>
    </source>
</reference>
<evidence type="ECO:0000313" key="14">
    <source>
        <dbReference type="Proteomes" id="UP000006055"/>
    </source>
</evidence>
<evidence type="ECO:0000256" key="3">
    <source>
        <dbReference type="ARBA" id="ARBA00007103"/>
    </source>
</evidence>
<dbReference type="InterPro" id="IPR005859">
    <property type="entry name" value="CysK"/>
</dbReference>
<dbReference type="eggNOG" id="COG0031">
    <property type="taxonomic scope" value="Bacteria"/>
</dbReference>
<dbReference type="PANTHER" id="PTHR10314">
    <property type="entry name" value="CYSTATHIONINE BETA-SYNTHASE"/>
    <property type="match status" value="1"/>
</dbReference>
<feature type="modified residue" description="N6-(pyridoxal phosphate)lysine" evidence="11">
    <location>
        <position position="44"/>
    </location>
</feature>
<feature type="domain" description="Tryptophan synthase beta chain-like PALP" evidence="12">
    <location>
        <begin position="8"/>
        <end position="293"/>
    </location>
</feature>
<evidence type="ECO:0000256" key="6">
    <source>
        <dbReference type="ARBA" id="ARBA00022679"/>
    </source>
</evidence>
<keyword evidence="8" id="KW-0198">Cysteine biosynthesis</keyword>
<dbReference type="HOGENOM" id="CLU_021018_1_0_7"/>
<dbReference type="PATRIC" id="fig|706587.4.peg.4555"/>
<name>I4CAR9_DESTA</name>
<organism evidence="13 14">
    <name type="scientific">Desulfomonile tiedjei (strain ATCC 49306 / DSM 6799 / DCB-1)</name>
    <dbReference type="NCBI Taxonomy" id="706587"/>
    <lineage>
        <taxon>Bacteria</taxon>
        <taxon>Pseudomonadati</taxon>
        <taxon>Thermodesulfobacteriota</taxon>
        <taxon>Desulfomonilia</taxon>
        <taxon>Desulfomonilales</taxon>
        <taxon>Desulfomonilaceae</taxon>
        <taxon>Desulfomonile</taxon>
    </lineage>
</organism>
<dbReference type="InterPro" id="IPR005856">
    <property type="entry name" value="Cys_synth"/>
</dbReference>